<feature type="domain" description="AMP-dependent synthetase/ligase" evidence="1">
    <location>
        <begin position="22"/>
        <end position="165"/>
    </location>
</feature>
<evidence type="ECO:0000313" key="3">
    <source>
        <dbReference type="Proteomes" id="UP001620461"/>
    </source>
</evidence>
<dbReference type="Proteomes" id="UP001620461">
    <property type="component" value="Unassembled WGS sequence"/>
</dbReference>
<dbReference type="InterPro" id="IPR000873">
    <property type="entry name" value="AMP-dep_synth/lig_dom"/>
</dbReference>
<dbReference type="Pfam" id="PF00501">
    <property type="entry name" value="AMP-binding"/>
    <property type="match status" value="1"/>
</dbReference>
<organism evidence="2 3">
    <name type="scientific">Dyella jejuensis</name>
    <dbReference type="NCBI Taxonomy" id="1432009"/>
    <lineage>
        <taxon>Bacteria</taxon>
        <taxon>Pseudomonadati</taxon>
        <taxon>Pseudomonadota</taxon>
        <taxon>Gammaproteobacteria</taxon>
        <taxon>Lysobacterales</taxon>
        <taxon>Rhodanobacteraceae</taxon>
        <taxon>Dyella</taxon>
    </lineage>
</organism>
<dbReference type="PROSITE" id="PS00455">
    <property type="entry name" value="AMP_BINDING"/>
    <property type="match status" value="1"/>
</dbReference>
<evidence type="ECO:0000313" key="2">
    <source>
        <dbReference type="EMBL" id="MFK2902271.1"/>
    </source>
</evidence>
<dbReference type="RefSeq" id="WP_404549428.1">
    <property type="nucleotide sequence ID" value="NZ_JADIKJ010000064.1"/>
</dbReference>
<evidence type="ECO:0000259" key="1">
    <source>
        <dbReference type="Pfam" id="PF00501"/>
    </source>
</evidence>
<proteinExistence type="predicted"/>
<sequence length="170" mass="18150">RDDAQADCVIGHEALLQGLHAAIPLALDTAALRAELAAAPAHDPVRSEPTPPDRLAYILFTSGSSGRPKGVRVEHGSVMNLAAGLDAALAGLGAHGWERWAWNASYGFDVSLQALVQWRHGATLYLLPAELRRDPVQLRAYLARESIQVLDATPLQVEALLEVQGAPLPS</sequence>
<comment type="caution">
    <text evidence="2">The sequence shown here is derived from an EMBL/GenBank/DDBJ whole genome shotgun (WGS) entry which is preliminary data.</text>
</comment>
<dbReference type="PANTHER" id="PTHR45527">
    <property type="entry name" value="NONRIBOSOMAL PEPTIDE SYNTHETASE"/>
    <property type="match status" value="1"/>
</dbReference>
<keyword evidence="3" id="KW-1185">Reference proteome</keyword>
<dbReference type="SUPFAM" id="SSF56801">
    <property type="entry name" value="Acetyl-CoA synthetase-like"/>
    <property type="match status" value="1"/>
</dbReference>
<name>A0ABW8JQ09_9GAMM</name>
<feature type="non-terminal residue" evidence="2">
    <location>
        <position position="170"/>
    </location>
</feature>
<dbReference type="EMBL" id="JADIKJ010000064">
    <property type="protein sequence ID" value="MFK2902271.1"/>
    <property type="molecule type" value="Genomic_DNA"/>
</dbReference>
<feature type="non-terminal residue" evidence="2">
    <location>
        <position position="1"/>
    </location>
</feature>
<dbReference type="Gene3D" id="3.40.50.980">
    <property type="match status" value="2"/>
</dbReference>
<dbReference type="PANTHER" id="PTHR45527:SF1">
    <property type="entry name" value="FATTY ACID SYNTHASE"/>
    <property type="match status" value="1"/>
</dbReference>
<dbReference type="InterPro" id="IPR020845">
    <property type="entry name" value="AMP-binding_CS"/>
</dbReference>
<accession>A0ABW8JQ09</accession>
<reference evidence="2 3" key="1">
    <citation type="submission" date="2020-10" db="EMBL/GenBank/DDBJ databases">
        <title>Phylogeny of dyella-like bacteria.</title>
        <authorList>
            <person name="Fu J."/>
        </authorList>
    </citation>
    <scope>NUCLEOTIDE SEQUENCE [LARGE SCALE GENOMIC DNA]</scope>
    <source>
        <strain evidence="2 3">JP1</strain>
    </source>
</reference>
<protein>
    <submittedName>
        <fullName evidence="2">AMP-binding protein</fullName>
    </submittedName>
</protein>
<gene>
    <name evidence="2" type="ORF">ISP15_18230</name>
</gene>